<evidence type="ECO:0000256" key="13">
    <source>
        <dbReference type="SAM" id="Coils"/>
    </source>
</evidence>
<evidence type="ECO:0000256" key="1">
    <source>
        <dbReference type="ARBA" id="ARBA00004245"/>
    </source>
</evidence>
<evidence type="ECO:0000256" key="12">
    <source>
        <dbReference type="PROSITE-ProRule" id="PRU00192"/>
    </source>
</evidence>
<dbReference type="Pfam" id="PF00435">
    <property type="entry name" value="Spectrin"/>
    <property type="match status" value="16"/>
</dbReference>
<proteinExistence type="inferred from homology"/>
<keyword evidence="13" id="KW-0175">Coiled coil</keyword>
<evidence type="ECO:0000256" key="2">
    <source>
        <dbReference type="ARBA" id="ARBA00006826"/>
    </source>
</evidence>
<dbReference type="Gene3D" id="2.30.30.40">
    <property type="entry name" value="SH3 Domains"/>
    <property type="match status" value="1"/>
</dbReference>
<keyword evidence="16" id="KW-1185">Reference proteome</keyword>
<comment type="subcellular location">
    <subcellularLocation>
        <location evidence="1">Cytoplasm</location>
        <location evidence="1">Cytoskeleton</location>
    </subcellularLocation>
</comment>
<evidence type="ECO:0000256" key="5">
    <source>
        <dbReference type="ARBA" id="ARBA00022490"/>
    </source>
</evidence>
<keyword evidence="5" id="KW-0963">Cytoplasm</keyword>
<dbReference type="Gene3D" id="1.20.58.60">
    <property type="match status" value="15"/>
</dbReference>
<reference evidence="17" key="1">
    <citation type="submission" date="2022-11" db="UniProtKB">
        <authorList>
            <consortium name="WormBaseParasite"/>
        </authorList>
    </citation>
    <scope>IDENTIFICATION</scope>
</reference>
<accession>A0A915JNN2</accession>
<dbReference type="FunFam" id="1.10.418.10:FF:000001">
    <property type="entry name" value="Actinin alpha 1"/>
    <property type="match status" value="1"/>
</dbReference>
<sequence length="2952" mass="343456">MNGHDNNKNGHDFGMSHSSSIDDSNDYLVDPTLFFEKGRIKQLQDERVKIQKKTFTKWCNTFLNMARLEIQDLFADLRDGVLLIKLLEIISGDKLGKPNRGRMRVHKIENLNKVLDYLKRKKIALENIGAEDIQDGNERLILGLIWTIILRFIIDPIEIQAEEENEESTEKKFAKDALLLWCQRKTQGYPGVKIENFTSSWRSGLAFNALIHVHRPDLLDFHSLAGQNNLTNLNTAFDIAEKRLGIARLLDAEDVDVNRPDEKSIITYVSMYYHYFAKQKTELTGAKRIAKIIGNLIDDERKKQKYMNFSTDLLQWINKKIVELNDRRFGNSLQSIQDQMIKFSYYRTVEKPPKYKEKGDLEALFFDVQTKEKAMRMKIFQPERGLLLHDLETAWVKLESAENGRQTALTIELMRQEKLEQLATKFGRKADLRANWLKDMTDVLNESFQTSKMTSSTKTLSQVEAAMKKHEAISADILSKETKFRNLSAMCQELFKENYWAKDKIKERQLQLDDSWRRLLDILVQRRQYLSSLSRLTSVLRDIEDLKIEFKNMENQISNEHVGQHLTDVENLLQTHNLLNVQLAAHADCLKHLSLKTAPLLNDQSESSAVVIDKRALQKQLHELQNQHENLISACEKRKRLLQMAKNYFQFVQDYLEEQSWLNEKQILCRHTTSSSFQNANQYQQILKSLETDMHCHWSKTKLVVEQGEHLLVGLNSLSRSDWSPDIERRLANLNQQWQTLRSDFAELNVKVKRRWARDQYEQEADEVRAWVAEKMPLALSKDYGKDERSAESLLKRHQRLEEEIVAYKSDIEHLNNAANDLAALQQNKISSNHATPKANVNKKVIEQKVIEQVQALYKYNGNGISMDKNEILILLEKTNPEWWLVRRNRKAQHQNVSLSVVDDKTRNEEGFVPSNYVQIVQPVIVDVLAITPSPDDDVVSVTRHLTPILESYNKLDQEAKNRKIALENAVKLYRFYRECDNFEHWAEKMDIKLKESASSDHIDVSLKKFENVVSDLRINGQNLLQNIDNVADELIDNGHPQSKSIEARRREIRSLWKNMQILRDAKSKSLKIVESVANFNQICQETVEWIMQKHECIEEFAQSFTTDMKGLQTLQRKQQGIERELKPIEDKIAKIRQLGEEVKMAYPDQSTNVNKRVKDLEQLWGELTTTTKINRKTLEDSQGQQMFKGAAADLMTWANKTMDKLQDLERPLDVAQAEEMLEKHAETGDDMQHHEDEFQYVDQLGNRLLEKISNNAKECDDVTQTLKNLEDLHHRLAENWRRKETHLEDMLELQLFSREANHIDANSRSQEAFLELIDLGHTVETVDNLLKQQADFENKLYAQEDRLATFNELAERLVKENHPESEFIDKKRSEVLSRREKVKLKAKQRRDDLMASKAFLEFKRDAEELSQWIEEKTRVFAIGQLSKETIAKGIDKLLKKHEALEAELRCNADRLRNLETEAKELEHQKHPKFVDVSQITQDLLKEWARMQKTAVEKRLYLQQLFDQHNLNQTLTDTREKLNELKENLKSNDLGQDLHSVKVLLQKHIILEQELLSYEEKIIRLDQIVQKMEQENHFDAKRVKISVQEFRNHVFNLHEPMAKRRQLLAQSQALHEFLFDVDIELQWINEKIPIVSSTFAGNSLTETLNLNKKHEQVDAEISGHQSVMNKIFEKSRKLIIDQNHFAKETIESAANNLRRNWSNLQTLQSSRKDLLQTALKKQQYLADAGDFDTFIQEKMNLLKTAPTIQSDKDDEEHANKLLSNHKTFQQDVEAQSITLSNLKSCVENFKSPDRDVLTKKQQQLEGNFKNLSNMCSSRQQALVDAAKYFSYNREVHDLEDWIDQQLIIAKCDDYGKDYEHLLELLNKFNDFKQQVKTGSEQFIACEKLAQDLLSSESFYLNDIQQHQNHLRSIWASLLDHIEFRENKLEAAGELHGFNRDVADALSRIQEKYSTVPSDLGRDIVTVQSLLKKHELFENELVTLEGQLQALLDESARLQQVYAGKSAETIVNNQNVMISQWNKLQERAVERRDCLAASYDLQHFLSNARDLIAFCDDVRQQVRTNCENQDLQMAESLLTEHQCTGAEIQTRLPEYTLLSTMADKMISAGHYAAKEIDAKRIQVCKHRDVMLDDFKQKGKWLEECVEFYTFVKNAEQITAALNGYETTLKSDASLSTNVQNMEEAENYIRKSITLEKLLKSSTADRLKLLKEEASNLLKKGHGQSKDVKNVLDAVNKHFDGVCSVMDRHTENLAYLQSLTKLSTDMTEADYWVDEKLSKLNSSDRISSKKLAELPLSEKLVQLQRQQAFEAELSINYKRLDQFLVRKMQTDKRKPTHIDAKSLSKQESNISVQFSILEKKFEDLKKLVQENSRAFEEARDILEYEQMAEKISDWIKEKELIVQTNDLGRDLEHWTLFKKKMDDEAKSTISDETLSNLENMNRKIIKSGNSNATDFNNRTEDLKMRYEKARSDLNAYGQLLDRAQHVHAFYKDLHETDQRLSEKLQLLESHVLKDYDDFQVLDFALKHQSALECECQMINRKLDEQKQAYEIIPQDLPMKKVTVTVDHVTEKYEKVGDLVKKRRCLLEKLSELDRFLKNVADLKTWFASFSTGFATSNSKNLHSSNEIEQLLADHLGLKSSVDVKFNQIRSLQDQAQILLQKFESPNDAHHQRVLNQASMDLNILNLDIRRIWLEEKDDLTKSHFLKQFEERAIHALQSLIKMEQEATVTVDDWSIDAIDKLLKKHISLSQSLTAKNEKICDLKETCDQLINEYPLESSNILQLWNTICLKKDHVSKLIDKVLHLVNARKSWRIFMNSCHETMLVINAKMQIALDDIFLQNLAPSDGQLISIDFDLVNQLVTVGNLQRAAKQHANFDQELRSYESKIKELNDQCRELVSSFADILPVGDVQLQMNEINEGWSELMKVIYFLDFRQLLQENYIHTFIICMKAVSEE</sequence>
<evidence type="ECO:0000256" key="6">
    <source>
        <dbReference type="ARBA" id="ARBA00022553"/>
    </source>
</evidence>
<dbReference type="WBParaSite" id="nRc.2.0.1.t27697-RA">
    <property type="protein sequence ID" value="nRc.2.0.1.t27697-RA"/>
    <property type="gene ID" value="nRc.2.0.1.g27697"/>
</dbReference>
<dbReference type="PANTHER" id="PTHR11915">
    <property type="entry name" value="SPECTRIN/FILAMIN RELATED CYTOSKELETAL PROTEIN"/>
    <property type="match status" value="1"/>
</dbReference>
<keyword evidence="8" id="KW-0493">Microtubule</keyword>
<dbReference type="SMART" id="SM00150">
    <property type="entry name" value="SPEC"/>
    <property type="match status" value="22"/>
</dbReference>
<dbReference type="InterPro" id="IPR001715">
    <property type="entry name" value="CH_dom"/>
</dbReference>
<feature type="domain" description="Calponin-homology (CH)" evidence="15">
    <location>
        <begin position="172"/>
        <end position="277"/>
    </location>
</feature>
<dbReference type="SUPFAM" id="SSF47576">
    <property type="entry name" value="Calponin-homology domain, CH-domain"/>
    <property type="match status" value="1"/>
</dbReference>
<dbReference type="CDD" id="cd00176">
    <property type="entry name" value="SPEC"/>
    <property type="match status" value="10"/>
</dbReference>
<evidence type="ECO:0000313" key="17">
    <source>
        <dbReference type="WBParaSite" id="nRc.2.0.1.t27697-RA"/>
    </source>
</evidence>
<evidence type="ECO:0000259" key="14">
    <source>
        <dbReference type="PROSITE" id="PS50002"/>
    </source>
</evidence>
<dbReference type="InterPro" id="IPR018159">
    <property type="entry name" value="Spectrin/alpha-actinin"/>
</dbReference>
<dbReference type="Gene3D" id="1.10.418.10">
    <property type="entry name" value="Calponin-like domain"/>
    <property type="match status" value="2"/>
</dbReference>
<feature type="coiled-coil region" evidence="13">
    <location>
        <begin position="2863"/>
        <end position="2897"/>
    </location>
</feature>
<feature type="coiled-coil region" evidence="13">
    <location>
        <begin position="784"/>
        <end position="818"/>
    </location>
</feature>
<keyword evidence="7" id="KW-0344">Guanine-nucleotide releasing factor</keyword>
<comment type="similarity">
    <text evidence="2">Belongs to the spectrin family.</text>
</comment>
<dbReference type="PROSITE" id="PS50021">
    <property type="entry name" value="CH"/>
    <property type="match status" value="2"/>
</dbReference>
<dbReference type="GO" id="GO:0005085">
    <property type="term" value="F:guanyl-nucleotide exchange factor activity"/>
    <property type="evidence" value="ECO:0007669"/>
    <property type="project" value="UniProtKB-KW"/>
</dbReference>
<evidence type="ECO:0000256" key="7">
    <source>
        <dbReference type="ARBA" id="ARBA00022658"/>
    </source>
</evidence>
<dbReference type="GO" id="GO:0005874">
    <property type="term" value="C:microtubule"/>
    <property type="evidence" value="ECO:0007669"/>
    <property type="project" value="UniProtKB-KW"/>
</dbReference>
<keyword evidence="9" id="KW-0677">Repeat</keyword>
<dbReference type="Proteomes" id="UP000887565">
    <property type="component" value="Unplaced"/>
</dbReference>
<dbReference type="Pfam" id="PF00307">
    <property type="entry name" value="CH"/>
    <property type="match status" value="2"/>
</dbReference>
<dbReference type="InterPro" id="IPR036028">
    <property type="entry name" value="SH3-like_dom_sf"/>
</dbReference>
<evidence type="ECO:0000259" key="15">
    <source>
        <dbReference type="PROSITE" id="PS50021"/>
    </source>
</evidence>
<dbReference type="SUPFAM" id="SSF46966">
    <property type="entry name" value="Spectrin repeat"/>
    <property type="match status" value="17"/>
</dbReference>
<dbReference type="FunFam" id="1.20.58.60:FF:000007">
    <property type="entry name" value="Spectrin alpha chain non-erythrocytic 1"/>
    <property type="match status" value="1"/>
</dbReference>
<feature type="coiled-coil region" evidence="13">
    <location>
        <begin position="1508"/>
        <end position="1575"/>
    </location>
</feature>
<evidence type="ECO:0000256" key="11">
    <source>
        <dbReference type="ARBA" id="ARBA00023212"/>
    </source>
</evidence>
<dbReference type="SUPFAM" id="SSF50044">
    <property type="entry name" value="SH3-domain"/>
    <property type="match status" value="1"/>
</dbReference>
<evidence type="ECO:0000256" key="10">
    <source>
        <dbReference type="ARBA" id="ARBA00023203"/>
    </source>
</evidence>
<dbReference type="FunFam" id="1.10.418.10:FF:000004">
    <property type="entry name" value="Spectrin beta chain"/>
    <property type="match status" value="1"/>
</dbReference>
<dbReference type="GO" id="GO:0003779">
    <property type="term" value="F:actin binding"/>
    <property type="evidence" value="ECO:0007669"/>
    <property type="project" value="UniProtKB-KW"/>
</dbReference>
<evidence type="ECO:0000256" key="3">
    <source>
        <dbReference type="ARBA" id="ARBA00022443"/>
    </source>
</evidence>
<evidence type="ECO:0000256" key="9">
    <source>
        <dbReference type="ARBA" id="ARBA00022737"/>
    </source>
</evidence>
<dbReference type="InterPro" id="IPR001589">
    <property type="entry name" value="Actinin_actin-bd_CS"/>
</dbReference>
<organism evidence="16 17">
    <name type="scientific">Romanomermis culicivorax</name>
    <name type="common">Nematode worm</name>
    <dbReference type="NCBI Taxonomy" id="13658"/>
    <lineage>
        <taxon>Eukaryota</taxon>
        <taxon>Metazoa</taxon>
        <taxon>Ecdysozoa</taxon>
        <taxon>Nematoda</taxon>
        <taxon>Enoplea</taxon>
        <taxon>Dorylaimia</taxon>
        <taxon>Mermithida</taxon>
        <taxon>Mermithoidea</taxon>
        <taxon>Mermithidae</taxon>
        <taxon>Romanomermis</taxon>
    </lineage>
</organism>
<dbReference type="InterPro" id="IPR001452">
    <property type="entry name" value="SH3_domain"/>
</dbReference>
<name>A0A915JNN2_ROMCU</name>
<dbReference type="SMART" id="SM00033">
    <property type="entry name" value="CH"/>
    <property type="match status" value="2"/>
</dbReference>
<dbReference type="CDD" id="cd21193">
    <property type="entry name" value="CH_beta_spectrin_rpt1"/>
    <property type="match status" value="1"/>
</dbReference>
<feature type="domain" description="Calponin-homology (CH)" evidence="15">
    <location>
        <begin position="49"/>
        <end position="153"/>
    </location>
</feature>
<dbReference type="GO" id="GO:0005737">
    <property type="term" value="C:cytoplasm"/>
    <property type="evidence" value="ECO:0007669"/>
    <property type="project" value="UniProtKB-ARBA"/>
</dbReference>
<keyword evidence="6" id="KW-0597">Phosphoprotein</keyword>
<dbReference type="PROSITE" id="PS00019">
    <property type="entry name" value="ACTININ_1"/>
    <property type="match status" value="1"/>
</dbReference>
<dbReference type="PROSITE" id="PS00020">
    <property type="entry name" value="ACTININ_2"/>
    <property type="match status" value="1"/>
</dbReference>
<dbReference type="SMART" id="SM00326">
    <property type="entry name" value="SH3"/>
    <property type="match status" value="1"/>
</dbReference>
<dbReference type="InterPro" id="IPR002017">
    <property type="entry name" value="Spectrin_repeat"/>
</dbReference>
<evidence type="ECO:0000256" key="4">
    <source>
        <dbReference type="ARBA" id="ARBA00022467"/>
    </source>
</evidence>
<feature type="coiled-coil region" evidence="13">
    <location>
        <begin position="1966"/>
        <end position="2000"/>
    </location>
</feature>
<feature type="domain" description="SH3" evidence="14">
    <location>
        <begin position="849"/>
        <end position="923"/>
    </location>
</feature>
<evidence type="ECO:0000256" key="8">
    <source>
        <dbReference type="ARBA" id="ARBA00022701"/>
    </source>
</evidence>
<keyword evidence="10" id="KW-0009">Actin-binding</keyword>
<dbReference type="InterPro" id="IPR036872">
    <property type="entry name" value="CH_dom_sf"/>
</dbReference>
<protein>
    <submittedName>
        <fullName evidence="17">Spectrin beta chain</fullName>
    </submittedName>
</protein>
<keyword evidence="4" id="KW-0117">Actin capping</keyword>
<dbReference type="OMA" id="DAIMEEC"/>
<dbReference type="PROSITE" id="PS50002">
    <property type="entry name" value="SH3"/>
    <property type="match status" value="1"/>
</dbReference>
<dbReference type="GO" id="GO:0051693">
    <property type="term" value="P:actin filament capping"/>
    <property type="evidence" value="ECO:0007669"/>
    <property type="project" value="UniProtKB-KW"/>
</dbReference>
<evidence type="ECO:0000313" key="16">
    <source>
        <dbReference type="Proteomes" id="UP000887565"/>
    </source>
</evidence>
<keyword evidence="11" id="KW-0206">Cytoskeleton</keyword>
<keyword evidence="3 12" id="KW-0728">SH3 domain</keyword>
<feature type="coiled-coil region" evidence="13">
    <location>
        <begin position="1428"/>
        <end position="1469"/>
    </location>
</feature>